<gene>
    <name evidence="1" type="ORF">D5086_025228</name>
</gene>
<protein>
    <submittedName>
        <fullName evidence="1">Uncharacterized protein</fullName>
    </submittedName>
</protein>
<proteinExistence type="predicted"/>
<keyword evidence="2" id="KW-1185">Reference proteome</keyword>
<evidence type="ECO:0000313" key="2">
    <source>
        <dbReference type="Proteomes" id="UP000309997"/>
    </source>
</evidence>
<reference evidence="1 2" key="1">
    <citation type="journal article" date="2024" name="Plant Biotechnol. J.">
        <title>Genome and CRISPR/Cas9 system of a widespread forest tree (Populus alba) in the world.</title>
        <authorList>
            <person name="Liu Y.J."/>
            <person name="Jiang P.F."/>
            <person name="Han X.M."/>
            <person name="Li X.Y."/>
            <person name="Wang H.M."/>
            <person name="Wang Y.J."/>
            <person name="Wang X.X."/>
            <person name="Zeng Q.Y."/>
        </authorList>
    </citation>
    <scope>NUCLEOTIDE SEQUENCE [LARGE SCALE GENOMIC DNA]</scope>
    <source>
        <strain evidence="2">cv. PAL-ZL1</strain>
    </source>
</reference>
<evidence type="ECO:0000313" key="1">
    <source>
        <dbReference type="EMBL" id="KAL3574615.1"/>
    </source>
</evidence>
<accession>A0ACC4B8D7</accession>
<dbReference type="Proteomes" id="UP000309997">
    <property type="component" value="Unassembled WGS sequence"/>
</dbReference>
<comment type="caution">
    <text evidence="1">The sequence shown here is derived from an EMBL/GenBank/DDBJ whole genome shotgun (WGS) entry which is preliminary data.</text>
</comment>
<dbReference type="EMBL" id="RCHU02000013">
    <property type="protein sequence ID" value="KAL3574615.1"/>
    <property type="molecule type" value="Genomic_DNA"/>
</dbReference>
<sequence length="817" mass="92829">MPPYMLRNKPVYRWIHNLMKEMNTEIACIRLGNVHVIPVICPDIACEFLKAQDNTFASRPHTMTTDLISRGYLTTALSPSGDQWNKMKKVLMTHVLSPKKHQWLYSKRVEEADHLVHYVYNQCKKSVHQGGIVNLRTAAQHYCANVTRKMLFNKRFFGKGMKDGGPGFEEEEYVDALFSSLNHIYAFCISDFLPSLIGLDLDGHEKVAMENHRILNKYHDPIIHERVQQWKDGAKKDTEDLLDILITLKDPNGNPLLSKDEIKAQITEIMVAAVDNPSNACEWAFAREMLNQPEILEKATEELDRVVGKERLVQESDFAHLNYVKACAREAFQASPVAHLTFLMCRPPTQQLPTTSSRKVPMFCYSRLGLGRNPKVWDEPLKFKPERHLNETEKTSSSVYLEFTTSPIQHRPYIAEDSMALAKPLFALAKPRLPPHLYPDTEASARTVYAANIIKLTISSREGNLTTALYLPLETNGNKMKESSYDACTFSKKTSVAYSKRVEEADHLVHYVYNSARKSVHQGGIVNFENCCPALMCKWLDLDGHEKVAMENHRILNKYHDPIIHERVQQWKDGAKKDTEDLLDILITLKDPNGNPLLSKDEIKAQITEIMVAAVDNPSNACEWAFAEMLNQPEILEKATEELDRVVGKERLVQESDFAHLNYVKACAREAFRLHPVAPFNVPHVSAADTTVANYFIPKGSYVLLSRLGLGRNPKVWDEPLKFKPERHLNEMEKVVLTENNLRFISFSTGKRGCIGVTLGTSMTTMLFARLLQAFTWSLPPRQSSIDLTIAEDSMALAKPLFALAKPRLPPQLYPGY</sequence>
<name>A0ACC4B8D7_POPAL</name>
<organism evidence="1 2">
    <name type="scientific">Populus alba</name>
    <name type="common">White poplar</name>
    <dbReference type="NCBI Taxonomy" id="43335"/>
    <lineage>
        <taxon>Eukaryota</taxon>
        <taxon>Viridiplantae</taxon>
        <taxon>Streptophyta</taxon>
        <taxon>Embryophyta</taxon>
        <taxon>Tracheophyta</taxon>
        <taxon>Spermatophyta</taxon>
        <taxon>Magnoliopsida</taxon>
        <taxon>eudicotyledons</taxon>
        <taxon>Gunneridae</taxon>
        <taxon>Pentapetalae</taxon>
        <taxon>rosids</taxon>
        <taxon>fabids</taxon>
        <taxon>Malpighiales</taxon>
        <taxon>Salicaceae</taxon>
        <taxon>Saliceae</taxon>
        <taxon>Populus</taxon>
    </lineage>
</organism>